<keyword evidence="1" id="KW-0812">Transmembrane</keyword>
<accession>A0AAV5N4M5</accession>
<dbReference type="Proteomes" id="UP001058124">
    <property type="component" value="Unassembled WGS sequence"/>
</dbReference>
<comment type="caution">
    <text evidence="2">The sequence shown here is derived from an EMBL/GenBank/DDBJ whole genome shotgun (WGS) entry which is preliminary data.</text>
</comment>
<protein>
    <recommendedName>
        <fullName evidence="4">YcxB-like protein domain-containing protein</fullName>
    </recommendedName>
</protein>
<evidence type="ECO:0008006" key="4">
    <source>
        <dbReference type="Google" id="ProtNLM"/>
    </source>
</evidence>
<evidence type="ECO:0000313" key="3">
    <source>
        <dbReference type="Proteomes" id="UP001058124"/>
    </source>
</evidence>
<keyword evidence="3" id="KW-1185">Reference proteome</keyword>
<feature type="transmembrane region" description="Helical" evidence="1">
    <location>
        <begin position="69"/>
        <end position="90"/>
    </location>
</feature>
<organism evidence="2 3">
    <name type="scientific">Leminorella grimontii</name>
    <dbReference type="NCBI Taxonomy" id="82981"/>
    <lineage>
        <taxon>Bacteria</taxon>
        <taxon>Pseudomonadati</taxon>
        <taxon>Pseudomonadota</taxon>
        <taxon>Gammaproteobacteria</taxon>
        <taxon>Enterobacterales</taxon>
        <taxon>Budviciaceae</taxon>
        <taxon>Leminorella</taxon>
    </lineage>
</organism>
<keyword evidence="1" id="KW-1133">Transmembrane helix</keyword>
<evidence type="ECO:0000313" key="2">
    <source>
        <dbReference type="EMBL" id="GKX56707.1"/>
    </source>
</evidence>
<feature type="transmembrane region" description="Helical" evidence="1">
    <location>
        <begin position="45"/>
        <end position="63"/>
    </location>
</feature>
<reference evidence="2" key="1">
    <citation type="submission" date="2022-06" db="EMBL/GenBank/DDBJ databases">
        <title>Draft genome sequences of Leminorella grimontii str. JCM5902.</title>
        <authorList>
            <person name="Wakabayashi Y."/>
            <person name="Kojima K."/>
        </authorList>
    </citation>
    <scope>NUCLEOTIDE SEQUENCE</scope>
    <source>
        <strain evidence="2">JCM 5902</strain>
    </source>
</reference>
<dbReference type="AlphaFoldDB" id="A0AAV5N4M5"/>
<gene>
    <name evidence="2" type="ORF">SOASR030_28190</name>
</gene>
<keyword evidence="1" id="KW-0472">Membrane</keyword>
<proteinExistence type="predicted"/>
<dbReference type="EMBL" id="BRLH01000007">
    <property type="protein sequence ID" value="GKX56707.1"/>
    <property type="molecule type" value="Genomic_DNA"/>
</dbReference>
<evidence type="ECO:0000256" key="1">
    <source>
        <dbReference type="SAM" id="Phobius"/>
    </source>
</evidence>
<sequence length="206" mass="23504">MQAFNGFNPAGTPFHTISFQVNKEQFKEMMMNIYNNSMFHGKKPFIIGILSVIGFFALYNFAYHTTWGQIGLIVCCCGALGLLLAPMYYFPSSAFKKQVEKDYLSTDMSLPFTYKFYEEGIEVNSPVMNGRFGWRDIHMASIEPTGAIFGFIKNTPNGKAIIKQYKDSYASIILPFMFLDNPQEEILFFKQLSQANIIKMTFSKSV</sequence>
<dbReference type="RefSeq" id="WP_027276130.1">
    <property type="nucleotide sequence ID" value="NZ_BRLH01000007.1"/>
</dbReference>
<name>A0AAV5N4M5_9GAMM</name>